<feature type="compositionally biased region" description="Basic and acidic residues" evidence="1">
    <location>
        <begin position="64"/>
        <end position="78"/>
    </location>
</feature>
<dbReference type="Proteomes" id="UP000837857">
    <property type="component" value="Chromosome 8"/>
</dbReference>
<feature type="compositionally biased region" description="Polar residues" evidence="1">
    <location>
        <begin position="51"/>
        <end position="63"/>
    </location>
</feature>
<feature type="region of interest" description="Disordered" evidence="1">
    <location>
        <begin position="24"/>
        <end position="78"/>
    </location>
</feature>
<evidence type="ECO:0000256" key="1">
    <source>
        <dbReference type="SAM" id="MobiDB-lite"/>
    </source>
</evidence>
<reference evidence="2" key="1">
    <citation type="submission" date="2022-03" db="EMBL/GenBank/DDBJ databases">
        <authorList>
            <person name="Martin H S."/>
        </authorList>
    </citation>
    <scope>NUCLEOTIDE SEQUENCE</scope>
</reference>
<evidence type="ECO:0000313" key="2">
    <source>
        <dbReference type="EMBL" id="CAH2075654.1"/>
    </source>
</evidence>
<evidence type="ECO:0000313" key="3">
    <source>
        <dbReference type="Proteomes" id="UP000837857"/>
    </source>
</evidence>
<dbReference type="EMBL" id="OW152820">
    <property type="protein sequence ID" value="CAH2075654.1"/>
    <property type="molecule type" value="Genomic_DNA"/>
</dbReference>
<keyword evidence="3" id="KW-1185">Reference proteome</keyword>
<feature type="non-terminal residue" evidence="2">
    <location>
        <position position="1"/>
    </location>
</feature>
<sequence>MYGAQTNQLDSVWSARDKWEPDAEALGAGAAHTGRDAGLRRPRRCRAEAQSPPNSSLGAVQTEQSRRQCTMDECGRSD</sequence>
<accession>A0ABN8J6D7</accession>
<name>A0ABN8J6D7_9NEOP</name>
<gene>
    <name evidence="2" type="ORF">IPOD504_LOCUS16981</name>
</gene>
<organism evidence="2 3">
    <name type="scientific">Iphiclides podalirius</name>
    <name type="common">scarce swallowtail</name>
    <dbReference type="NCBI Taxonomy" id="110791"/>
    <lineage>
        <taxon>Eukaryota</taxon>
        <taxon>Metazoa</taxon>
        <taxon>Ecdysozoa</taxon>
        <taxon>Arthropoda</taxon>
        <taxon>Hexapoda</taxon>
        <taxon>Insecta</taxon>
        <taxon>Pterygota</taxon>
        <taxon>Neoptera</taxon>
        <taxon>Endopterygota</taxon>
        <taxon>Lepidoptera</taxon>
        <taxon>Glossata</taxon>
        <taxon>Ditrysia</taxon>
        <taxon>Papilionoidea</taxon>
        <taxon>Papilionidae</taxon>
        <taxon>Papilioninae</taxon>
        <taxon>Iphiclides</taxon>
    </lineage>
</organism>
<protein>
    <submittedName>
        <fullName evidence="2">Uncharacterized protein</fullName>
    </submittedName>
</protein>
<proteinExistence type="predicted"/>